<reference evidence="7 9" key="1">
    <citation type="journal article" date="2012" name="Nature">
        <title>Algal genomes reveal evolutionary mosaicism and the fate of nucleomorphs.</title>
        <authorList>
            <consortium name="DOE Joint Genome Institute"/>
            <person name="Curtis B.A."/>
            <person name="Tanifuji G."/>
            <person name="Burki F."/>
            <person name="Gruber A."/>
            <person name="Irimia M."/>
            <person name="Maruyama S."/>
            <person name="Arias M.C."/>
            <person name="Ball S.G."/>
            <person name="Gile G.H."/>
            <person name="Hirakawa Y."/>
            <person name="Hopkins J.F."/>
            <person name="Kuo A."/>
            <person name="Rensing S.A."/>
            <person name="Schmutz J."/>
            <person name="Symeonidi A."/>
            <person name="Elias M."/>
            <person name="Eveleigh R.J."/>
            <person name="Herman E.K."/>
            <person name="Klute M.J."/>
            <person name="Nakayama T."/>
            <person name="Obornik M."/>
            <person name="Reyes-Prieto A."/>
            <person name="Armbrust E.V."/>
            <person name="Aves S.J."/>
            <person name="Beiko R.G."/>
            <person name="Coutinho P."/>
            <person name="Dacks J.B."/>
            <person name="Durnford D.G."/>
            <person name="Fast N.M."/>
            <person name="Green B.R."/>
            <person name="Grisdale C.J."/>
            <person name="Hempel F."/>
            <person name="Henrissat B."/>
            <person name="Hoppner M.P."/>
            <person name="Ishida K."/>
            <person name="Kim E."/>
            <person name="Koreny L."/>
            <person name="Kroth P.G."/>
            <person name="Liu Y."/>
            <person name="Malik S.B."/>
            <person name="Maier U.G."/>
            <person name="McRose D."/>
            <person name="Mock T."/>
            <person name="Neilson J.A."/>
            <person name="Onodera N.T."/>
            <person name="Poole A.M."/>
            <person name="Pritham E.J."/>
            <person name="Richards T.A."/>
            <person name="Rocap G."/>
            <person name="Roy S.W."/>
            <person name="Sarai C."/>
            <person name="Schaack S."/>
            <person name="Shirato S."/>
            <person name="Slamovits C.H."/>
            <person name="Spencer D.F."/>
            <person name="Suzuki S."/>
            <person name="Worden A.Z."/>
            <person name="Zauner S."/>
            <person name="Barry K."/>
            <person name="Bell C."/>
            <person name="Bharti A.K."/>
            <person name="Crow J.A."/>
            <person name="Grimwood J."/>
            <person name="Kramer R."/>
            <person name="Lindquist E."/>
            <person name="Lucas S."/>
            <person name="Salamov A."/>
            <person name="McFadden G.I."/>
            <person name="Lane C.E."/>
            <person name="Keeling P.J."/>
            <person name="Gray M.W."/>
            <person name="Grigoriev I.V."/>
            <person name="Archibald J.M."/>
        </authorList>
    </citation>
    <scope>NUCLEOTIDE SEQUENCE</scope>
    <source>
        <strain evidence="7 9">CCMP2712</strain>
    </source>
</reference>
<dbReference type="SUPFAM" id="SSF50891">
    <property type="entry name" value="Cyclophilin-like"/>
    <property type="match status" value="1"/>
</dbReference>
<dbReference type="HOGENOM" id="CLU_012062_16_3_1"/>
<dbReference type="PANTHER" id="PTHR45625:SF2">
    <property type="entry name" value="PEPTIDYL-PROLYL CIS-TRANS ISOMERASE-LIKE 3"/>
    <property type="match status" value="1"/>
</dbReference>
<evidence type="ECO:0000313" key="8">
    <source>
        <dbReference type="EnsemblProtists" id="EKX53642"/>
    </source>
</evidence>
<dbReference type="eggNOG" id="KOG0884">
    <property type="taxonomic scope" value="Eukaryota"/>
</dbReference>
<dbReference type="Pfam" id="PF00160">
    <property type="entry name" value="Pro_isomerase"/>
    <property type="match status" value="1"/>
</dbReference>
<dbReference type="InterPro" id="IPR020892">
    <property type="entry name" value="Cyclophilin-type_PPIase_CS"/>
</dbReference>
<dbReference type="InterPro" id="IPR024936">
    <property type="entry name" value="Cyclophilin-type_PPIase"/>
</dbReference>
<dbReference type="KEGG" id="gtt:GUITHDRAFT_150241"/>
<evidence type="ECO:0000256" key="2">
    <source>
        <dbReference type="ARBA" id="ARBA00023110"/>
    </source>
</evidence>
<dbReference type="InterPro" id="IPR002130">
    <property type="entry name" value="Cyclophilin-type_PPIase_dom"/>
</dbReference>
<evidence type="ECO:0000259" key="6">
    <source>
        <dbReference type="PROSITE" id="PS50072"/>
    </source>
</evidence>
<reference evidence="9" key="2">
    <citation type="submission" date="2012-11" db="EMBL/GenBank/DDBJ databases">
        <authorList>
            <person name="Kuo A."/>
            <person name="Curtis B.A."/>
            <person name="Tanifuji G."/>
            <person name="Burki F."/>
            <person name="Gruber A."/>
            <person name="Irimia M."/>
            <person name="Maruyama S."/>
            <person name="Arias M.C."/>
            <person name="Ball S.G."/>
            <person name="Gile G.H."/>
            <person name="Hirakawa Y."/>
            <person name="Hopkins J.F."/>
            <person name="Rensing S.A."/>
            <person name="Schmutz J."/>
            <person name="Symeonidi A."/>
            <person name="Elias M."/>
            <person name="Eveleigh R.J."/>
            <person name="Herman E.K."/>
            <person name="Klute M.J."/>
            <person name="Nakayama T."/>
            <person name="Obornik M."/>
            <person name="Reyes-Prieto A."/>
            <person name="Armbrust E.V."/>
            <person name="Aves S.J."/>
            <person name="Beiko R.G."/>
            <person name="Coutinho P."/>
            <person name="Dacks J.B."/>
            <person name="Durnford D.G."/>
            <person name="Fast N.M."/>
            <person name="Green B.R."/>
            <person name="Grisdale C."/>
            <person name="Hempe F."/>
            <person name="Henrissat B."/>
            <person name="Hoppner M.P."/>
            <person name="Ishida K.-I."/>
            <person name="Kim E."/>
            <person name="Koreny L."/>
            <person name="Kroth P.G."/>
            <person name="Liu Y."/>
            <person name="Malik S.-B."/>
            <person name="Maier U.G."/>
            <person name="McRose D."/>
            <person name="Mock T."/>
            <person name="Neilson J.A."/>
            <person name="Onodera N.T."/>
            <person name="Poole A.M."/>
            <person name="Pritham E.J."/>
            <person name="Richards T.A."/>
            <person name="Rocap G."/>
            <person name="Roy S.W."/>
            <person name="Sarai C."/>
            <person name="Schaack S."/>
            <person name="Shirato S."/>
            <person name="Slamovits C.H."/>
            <person name="Spencer D.F."/>
            <person name="Suzuki S."/>
            <person name="Worden A.Z."/>
            <person name="Zauner S."/>
            <person name="Barry K."/>
            <person name="Bell C."/>
            <person name="Bharti A.K."/>
            <person name="Crow J.A."/>
            <person name="Grimwood J."/>
            <person name="Kramer R."/>
            <person name="Lindquist E."/>
            <person name="Lucas S."/>
            <person name="Salamov A."/>
            <person name="McFadden G.I."/>
            <person name="Lane C.E."/>
            <person name="Keeling P.J."/>
            <person name="Gray M.W."/>
            <person name="Grigoriev I.V."/>
            <person name="Archibald J.M."/>
        </authorList>
    </citation>
    <scope>NUCLEOTIDE SEQUENCE</scope>
    <source>
        <strain evidence="9">CCMP2712</strain>
    </source>
</reference>
<dbReference type="PIRSF" id="PIRSF001467">
    <property type="entry name" value="Peptidylpro_ismrse"/>
    <property type="match status" value="1"/>
</dbReference>
<comment type="catalytic activity">
    <reaction evidence="1 5">
        <text>[protein]-peptidylproline (omega=180) = [protein]-peptidylproline (omega=0)</text>
        <dbReference type="Rhea" id="RHEA:16237"/>
        <dbReference type="Rhea" id="RHEA-COMP:10747"/>
        <dbReference type="Rhea" id="RHEA-COMP:10748"/>
        <dbReference type="ChEBI" id="CHEBI:83833"/>
        <dbReference type="ChEBI" id="CHEBI:83834"/>
        <dbReference type="EC" id="5.2.1.8"/>
    </reaction>
</comment>
<dbReference type="GO" id="GO:0071013">
    <property type="term" value="C:catalytic step 2 spliceosome"/>
    <property type="evidence" value="ECO:0007669"/>
    <property type="project" value="TreeGrafter"/>
</dbReference>
<dbReference type="CDD" id="cd01928">
    <property type="entry name" value="Cyclophilin_PPIL3_like"/>
    <property type="match status" value="1"/>
</dbReference>
<organism evidence="7">
    <name type="scientific">Guillardia theta (strain CCMP2712)</name>
    <name type="common">Cryptophyte</name>
    <dbReference type="NCBI Taxonomy" id="905079"/>
    <lineage>
        <taxon>Eukaryota</taxon>
        <taxon>Cryptophyceae</taxon>
        <taxon>Pyrenomonadales</taxon>
        <taxon>Geminigeraceae</taxon>
        <taxon>Guillardia</taxon>
    </lineage>
</organism>
<dbReference type="EC" id="5.2.1.8" evidence="5"/>
<evidence type="ECO:0000256" key="3">
    <source>
        <dbReference type="ARBA" id="ARBA00023235"/>
    </source>
</evidence>
<dbReference type="InterPro" id="IPR029000">
    <property type="entry name" value="Cyclophilin-like_dom_sf"/>
</dbReference>
<dbReference type="PRINTS" id="PR00153">
    <property type="entry name" value="CSAPPISMRASE"/>
</dbReference>
<dbReference type="Proteomes" id="UP000011087">
    <property type="component" value="Unassembled WGS sequence"/>
</dbReference>
<protein>
    <recommendedName>
        <fullName evidence="5">Peptidyl-prolyl cis-trans isomerase</fullName>
        <shortName evidence="5">PPIase</shortName>
        <ecNumber evidence="5">5.2.1.8</ecNumber>
    </recommendedName>
</protein>
<comment type="function">
    <text evidence="5">PPIases accelerate the folding of proteins. It catalyzes the cis-trans isomerization of proline imidic peptide bonds in oligopeptides.</text>
</comment>
<reference evidence="8" key="3">
    <citation type="submission" date="2015-06" db="UniProtKB">
        <authorList>
            <consortium name="EnsemblProtists"/>
        </authorList>
    </citation>
    <scope>IDENTIFICATION</scope>
</reference>
<evidence type="ECO:0000256" key="5">
    <source>
        <dbReference type="RuleBase" id="RU363019"/>
    </source>
</evidence>
<keyword evidence="3 5" id="KW-0413">Isomerase</keyword>
<name>L1JZ36_GUITC</name>
<sequence length="164" mass="17876">MAATLHTSLGDIKVELFCDRAPQSCENFLALSASGYYDNTVFHRNIKGFMIQGGDPTGTGKGGESIFGKTFADEIKEDLKFSARGMLGMANKGPDTNGSQFFISYTKLPHLNMKYPLFGKVISGWETLDAMEKVPVGAKDRPVEEIKLKSITIHANPIADVAIQ</sequence>
<accession>L1JZ36</accession>
<comment type="similarity">
    <text evidence="4">Belongs to the cyclophilin-type PPIase family. PPIL3 subfamily.</text>
</comment>
<gene>
    <name evidence="7" type="ORF">GUITHDRAFT_150241</name>
</gene>
<dbReference type="OMA" id="VPFHRVM"/>
<dbReference type="GO" id="GO:0006457">
    <property type="term" value="P:protein folding"/>
    <property type="evidence" value="ECO:0007669"/>
    <property type="project" value="InterPro"/>
</dbReference>
<keyword evidence="9" id="KW-1185">Reference proteome</keyword>
<dbReference type="PROSITE" id="PS50072">
    <property type="entry name" value="CSA_PPIASE_2"/>
    <property type="match status" value="1"/>
</dbReference>
<dbReference type="InterPro" id="IPR044666">
    <property type="entry name" value="Cyclophilin_A-like"/>
</dbReference>
<dbReference type="Gene3D" id="2.40.100.10">
    <property type="entry name" value="Cyclophilin-like"/>
    <property type="match status" value="1"/>
</dbReference>
<dbReference type="FunFam" id="2.40.100.10:FF:000012">
    <property type="entry name" value="Peptidyl-prolyl cis-trans isomerase"/>
    <property type="match status" value="1"/>
</dbReference>
<dbReference type="EnsemblProtists" id="EKX53642">
    <property type="protein sequence ID" value="EKX53642"/>
    <property type="gene ID" value="GUITHDRAFT_150241"/>
</dbReference>
<dbReference type="AlphaFoldDB" id="L1JZ36"/>
<evidence type="ECO:0000313" key="9">
    <source>
        <dbReference type="Proteomes" id="UP000011087"/>
    </source>
</evidence>
<keyword evidence="2 5" id="KW-0697">Rotamase</keyword>
<evidence type="ECO:0000256" key="4">
    <source>
        <dbReference type="ARBA" id="ARBA00038286"/>
    </source>
</evidence>
<dbReference type="RefSeq" id="XP_005840622.1">
    <property type="nucleotide sequence ID" value="XM_005840565.1"/>
</dbReference>
<dbReference type="PaxDb" id="55529-EKX53642"/>
<dbReference type="STRING" id="905079.L1JZ36"/>
<dbReference type="PANTHER" id="PTHR45625">
    <property type="entry name" value="PEPTIDYL-PROLYL CIS-TRANS ISOMERASE-RELATED"/>
    <property type="match status" value="1"/>
</dbReference>
<dbReference type="GeneID" id="17310448"/>
<dbReference type="EMBL" id="JH992969">
    <property type="protein sequence ID" value="EKX53642.1"/>
    <property type="molecule type" value="Genomic_DNA"/>
</dbReference>
<feature type="domain" description="PPIase cyclophilin-type" evidence="6">
    <location>
        <begin position="1"/>
        <end position="153"/>
    </location>
</feature>
<evidence type="ECO:0000313" key="7">
    <source>
        <dbReference type="EMBL" id="EKX53642.1"/>
    </source>
</evidence>
<evidence type="ECO:0000256" key="1">
    <source>
        <dbReference type="ARBA" id="ARBA00000971"/>
    </source>
</evidence>
<dbReference type="GO" id="GO:0003755">
    <property type="term" value="F:peptidyl-prolyl cis-trans isomerase activity"/>
    <property type="evidence" value="ECO:0007669"/>
    <property type="project" value="UniProtKB-UniRule"/>
</dbReference>
<proteinExistence type="inferred from homology"/>
<dbReference type="PROSITE" id="PS00170">
    <property type="entry name" value="CSA_PPIASE_1"/>
    <property type="match status" value="1"/>
</dbReference>
<dbReference type="OrthoDB" id="271386at2759"/>